<dbReference type="RefSeq" id="XP_005781202.1">
    <property type="nucleotide sequence ID" value="XM_005781145.1"/>
</dbReference>
<organism evidence="1 2">
    <name type="scientific">Emiliania huxleyi (strain CCMP1516)</name>
    <dbReference type="NCBI Taxonomy" id="280463"/>
    <lineage>
        <taxon>Eukaryota</taxon>
        <taxon>Haptista</taxon>
        <taxon>Haptophyta</taxon>
        <taxon>Prymnesiophyceae</taxon>
        <taxon>Isochrysidales</taxon>
        <taxon>Noelaerhabdaceae</taxon>
        <taxon>Emiliania</taxon>
    </lineage>
</organism>
<accession>A0A0D3JZ38</accession>
<evidence type="ECO:0000313" key="2">
    <source>
        <dbReference type="Proteomes" id="UP000013827"/>
    </source>
</evidence>
<protein>
    <submittedName>
        <fullName evidence="1">Uncharacterized protein</fullName>
    </submittedName>
</protein>
<dbReference type="AlphaFoldDB" id="A0A0D3JZ38"/>
<dbReference type="KEGG" id="ehx:EMIHUDRAFT_234608"/>
<dbReference type="HOGENOM" id="CLU_1268961_0_0_1"/>
<proteinExistence type="predicted"/>
<reference evidence="2" key="1">
    <citation type="journal article" date="2013" name="Nature">
        <title>Pan genome of the phytoplankton Emiliania underpins its global distribution.</title>
        <authorList>
            <person name="Read B.A."/>
            <person name="Kegel J."/>
            <person name="Klute M.J."/>
            <person name="Kuo A."/>
            <person name="Lefebvre S.C."/>
            <person name="Maumus F."/>
            <person name="Mayer C."/>
            <person name="Miller J."/>
            <person name="Monier A."/>
            <person name="Salamov A."/>
            <person name="Young J."/>
            <person name="Aguilar M."/>
            <person name="Claverie J.M."/>
            <person name="Frickenhaus S."/>
            <person name="Gonzalez K."/>
            <person name="Herman E.K."/>
            <person name="Lin Y.C."/>
            <person name="Napier J."/>
            <person name="Ogata H."/>
            <person name="Sarno A.F."/>
            <person name="Shmutz J."/>
            <person name="Schroeder D."/>
            <person name="de Vargas C."/>
            <person name="Verret F."/>
            <person name="von Dassow P."/>
            <person name="Valentin K."/>
            <person name="Van de Peer Y."/>
            <person name="Wheeler G."/>
            <person name="Dacks J.B."/>
            <person name="Delwiche C.F."/>
            <person name="Dyhrman S.T."/>
            <person name="Glockner G."/>
            <person name="John U."/>
            <person name="Richards T."/>
            <person name="Worden A.Z."/>
            <person name="Zhang X."/>
            <person name="Grigoriev I.V."/>
            <person name="Allen A.E."/>
            <person name="Bidle K."/>
            <person name="Borodovsky M."/>
            <person name="Bowler C."/>
            <person name="Brownlee C."/>
            <person name="Cock J.M."/>
            <person name="Elias M."/>
            <person name="Gladyshev V.N."/>
            <person name="Groth M."/>
            <person name="Guda C."/>
            <person name="Hadaegh A."/>
            <person name="Iglesias-Rodriguez M.D."/>
            <person name="Jenkins J."/>
            <person name="Jones B.M."/>
            <person name="Lawson T."/>
            <person name="Leese F."/>
            <person name="Lindquist E."/>
            <person name="Lobanov A."/>
            <person name="Lomsadze A."/>
            <person name="Malik S.B."/>
            <person name="Marsh M.E."/>
            <person name="Mackinder L."/>
            <person name="Mock T."/>
            <person name="Mueller-Roeber B."/>
            <person name="Pagarete A."/>
            <person name="Parker M."/>
            <person name="Probert I."/>
            <person name="Quesneville H."/>
            <person name="Raines C."/>
            <person name="Rensing S.A."/>
            <person name="Riano-Pachon D.M."/>
            <person name="Richier S."/>
            <person name="Rokitta S."/>
            <person name="Shiraiwa Y."/>
            <person name="Soanes D.M."/>
            <person name="van der Giezen M."/>
            <person name="Wahlund T.M."/>
            <person name="Williams B."/>
            <person name="Wilson W."/>
            <person name="Wolfe G."/>
            <person name="Wurch L.L."/>
        </authorList>
    </citation>
    <scope>NUCLEOTIDE SEQUENCE</scope>
</reference>
<sequence>MSHPETIYPAPASYERAQAALAALDTARESLRSSEYSEADQRTALCWLANELGTTRPERGTLAAIRAVLEKLDRPDVFRRDQDAWEAHGAKPRSFKSWKSKIHGLLLTDADDAFLEFTAFSSLSPEVNCFARAGLGSTTRETAFIVRVQRVLLCTRRALFAARSAARAGLVQLVLGFTLGPFWNGAASALEAATRGVPITIAQTVARPGAAEAGARKA</sequence>
<dbReference type="Proteomes" id="UP000013827">
    <property type="component" value="Unassembled WGS sequence"/>
</dbReference>
<name>A0A0D3JZ38_EMIH1</name>
<dbReference type="GeneID" id="17274318"/>
<dbReference type="EnsemblProtists" id="EOD28773">
    <property type="protein sequence ID" value="EOD28773"/>
    <property type="gene ID" value="EMIHUDRAFT_234608"/>
</dbReference>
<evidence type="ECO:0000313" key="1">
    <source>
        <dbReference type="EnsemblProtists" id="EOD28773"/>
    </source>
</evidence>
<keyword evidence="2" id="KW-1185">Reference proteome</keyword>
<dbReference type="PaxDb" id="2903-EOD28773"/>
<reference evidence="1" key="2">
    <citation type="submission" date="2024-10" db="UniProtKB">
        <authorList>
            <consortium name="EnsemblProtists"/>
        </authorList>
    </citation>
    <scope>IDENTIFICATION</scope>
</reference>